<evidence type="ECO:0000313" key="6">
    <source>
        <dbReference type="Proteomes" id="UP000652681"/>
    </source>
</evidence>
<feature type="compositionally biased region" description="Polar residues" evidence="4">
    <location>
        <begin position="2077"/>
        <end position="2091"/>
    </location>
</feature>
<dbReference type="InterPro" id="IPR019734">
    <property type="entry name" value="TPR_rpt"/>
</dbReference>
<dbReference type="Gene3D" id="1.25.40.10">
    <property type="entry name" value="Tetratricopeptide repeat domain"/>
    <property type="match status" value="9"/>
</dbReference>
<evidence type="ECO:0000256" key="3">
    <source>
        <dbReference type="SAM" id="Coils"/>
    </source>
</evidence>
<feature type="repeat" description="TPR" evidence="2">
    <location>
        <begin position="1130"/>
        <end position="1163"/>
    </location>
</feature>
<feature type="coiled-coil region" evidence="3">
    <location>
        <begin position="812"/>
        <end position="839"/>
    </location>
</feature>
<organism evidence="5 6">
    <name type="scientific">Taishania pollutisoli</name>
    <dbReference type="NCBI Taxonomy" id="2766479"/>
    <lineage>
        <taxon>Bacteria</taxon>
        <taxon>Pseudomonadati</taxon>
        <taxon>Bacteroidota</taxon>
        <taxon>Flavobacteriia</taxon>
        <taxon>Flavobacteriales</taxon>
        <taxon>Crocinitomicaceae</taxon>
        <taxon>Taishania</taxon>
    </lineage>
</organism>
<feature type="repeat" description="TPR" evidence="2">
    <location>
        <begin position="1481"/>
        <end position="1514"/>
    </location>
</feature>
<dbReference type="PANTHER" id="PTHR45188:SF2">
    <property type="entry name" value="DNAJ HOMOLOG SUBFAMILY C MEMBER 7"/>
    <property type="match status" value="1"/>
</dbReference>
<dbReference type="EMBL" id="JACVEL010000005">
    <property type="protein sequence ID" value="MBC9812662.1"/>
    <property type="molecule type" value="Genomic_DNA"/>
</dbReference>
<comment type="caution">
    <text evidence="5">The sequence shown here is derived from an EMBL/GenBank/DDBJ whole genome shotgun (WGS) entry which is preliminary data.</text>
</comment>
<feature type="repeat" description="TPR" evidence="2">
    <location>
        <begin position="1545"/>
        <end position="1578"/>
    </location>
</feature>
<feature type="compositionally biased region" description="Basic and acidic residues" evidence="4">
    <location>
        <begin position="2045"/>
        <end position="2076"/>
    </location>
</feature>
<accession>A0A8J6P699</accession>
<proteinExistence type="predicted"/>
<feature type="repeat" description="TPR" evidence="2">
    <location>
        <begin position="1309"/>
        <end position="1342"/>
    </location>
</feature>
<keyword evidence="6" id="KW-1185">Reference proteome</keyword>
<feature type="repeat" description="TPR" evidence="2">
    <location>
        <begin position="779"/>
        <end position="812"/>
    </location>
</feature>
<feature type="coiled-coil region" evidence="3">
    <location>
        <begin position="396"/>
        <end position="426"/>
    </location>
</feature>
<dbReference type="PANTHER" id="PTHR45188">
    <property type="entry name" value="DNAJ PROTEIN P58IPK HOMOLOG"/>
    <property type="match status" value="1"/>
</dbReference>
<protein>
    <submittedName>
        <fullName evidence="5">Tetratricopeptide repeat protein</fullName>
    </submittedName>
</protein>
<name>A0A8J6P699_9FLAO</name>
<dbReference type="Proteomes" id="UP000652681">
    <property type="component" value="Unassembled WGS sequence"/>
</dbReference>
<keyword evidence="2" id="KW-0802">TPR repeat</keyword>
<sequence>MKNFFLILLLTIPFFGTGQSMLDVKFEGSVSNLDLAKKEAGVTIAIMQGSQTVASGTSGSNGRYSVKGKVDYNKPFDVVFTKGGFVSKRINFNFQGLNLEDLPPGDYKPIESLDMEVFSERPGVDFSFLNTQPVGKFTWSQQGYPAVDEAGKKIMADKIDKLLKDSEQKAQQNEVAYNAAIQAADKAYAAKDYKTALTKYEEATKYKPKEQYPITKIDEIDALIQKQKEDNLKFQQENAAYVNLITAADNLFKAGDYEKAKEKYYEASDISDEQYPLDQIKEIGRRLKAKEDEAKYKQLIEAADIMVKQKSFRSARDNYAEALKLKPNEVYPQQKLKELDASIKSEEDAAAKKAAYEKLVAEGEQLVKEEKWEEAKAKFEEALKIETASTYVKGQLDVINKKLADLKAEKEKAEKIAKLLQEGEQASTAKTYDIALGKFKEVLTLDSKNTVAPAKIAEIEKIIADEAKNKELNDKFNALVKQGDDAVTTKKYADAVTKYTEAITLKDDAAVKIKLQDAQKAVADAEQAAQKEAEFAKLIAEGSAAYTSKDYTTSLAKYEAALQIKPTDDPTLKKISEIKKLVADQQSAAEKQQKIEQLLQEGISLMEGGVMDGIQLEPAREKFTEVLTLDANNATAKTKIGEIDKLLKAQKDQADKEAKFKENVAKGDAEMVNQAWEKAIGFYNVAVGIVDDPTVRQKIAEAQGKLGELAASKQLEADYQKAITEANTLRDGKKYTEAIVKYELAKSLKPAETFPQEEINKINQILAEQKSAAEKQQQITALLAEGETAFGKKEYTDAKSKFEQVLVLDPANATAKKRIADSEAELAKLAGEAEKQQQIAQLIQEGETLFSGAQYQASEEKFKQVLTLDATNATAKKYIADIAAKLSELKQQADAEQKFNTLVSKGDAAVSAEKWQEAITAYTDALKIKADAGVEQKRTAAQQKLGELSQEQEINAKYTAAITAANTFRDGGKYPEAIAKYQEAKSIKPTETYPQAEIDKLNQLIASNSSKEKVTALLAEGQTALTAKDYTTAQSKYQEVLTIDNTNETAKTKLAEIAAQLSALASEQAKEETFKQLKNQGFQAASNQDYNNAMLNFEKALAIKDDAEIKNKINEITAMRSAENQKNVQIEALLGKGKLAFDQKNWESATAAYTDVLALDPGNTTAKSQLALIESEIAKTQNEAKNLAEFNRLKSQGFAEAQAGEWASAKHSLEEALKLKQDAEVTKKLEEVKQQISDKLQAEKLEQEYKSAMNKAEIAEAVADYEGALQNYKTASSLKPNEQLPKSKIDALSKLLADQKALSSLDKQYNDLITKGDELVGVQDYSGAIKKYNEALALKPNEELPVVKANLAEKLAAEQQKAEQDAAFEKIITAINTKITENDFKKAREYITSAASLKPTDPRPSMLLAKIESLEKENAAYTDFMQKAAKEETAKNYAEAINLYEKAKSVKPGNPEPIAKIEQLRQLLAEASNAADKENIYQQYFDAGVAKQAAQEYELAINNYKNALNAKPNDTKAVNKIAEVEALIAKRDAANQLKQESEAAFNKLVSEADDYFNSKNYQKAAETYRQALAVRPEHQYTKKQLNEAERLNKRESDALANQQYQKILDVADNNFKNSNYEKALEYYKRALSIKSSDPYPKRRIEEINGLLNPVSESSAELQALGEPFDGSILDGEVALKKAEETRKDAKRNKVKKVEEQALISHSQMTDNKKAEQAQTISTIYNLYLKVIGDEQDRGVDKVEIASKVHVVEARKTQVESENHLYEQHSIAQTKGILDGQIAKVNQDTEISTKLQQENHVDVERVRVEEQNLTNSKSVNNHNESILVDETITGIANKIEADKIKSTEEQVEIALHVDKKRVESEDIITRKDASKYNESIGNKQHVDNVYTSVSEKATSSERELAEHNKKIAVIDQKITERNVADSKNKHHESIGVKEGVTTITEQVSEDEAKQEIKRIESNEKLKTRANELVQAEQIKTSENALKNNETKTLVEAQEVRSQATTELAGIAHRDKVNDMNRVEAATSNSNASMSLSDDQLRLNTQRDIDIKKDESRQREVLESDRLKEKGEQVKETSKTLSTGSTSISNEKNQSILDAKKEIDKISNVPVEKPIIPNALGEKYPEGVSQEMFQRKDDAGILSAIITRRIVVIEGRGSEYVRTQTNHATTYTKNGKPITEYVWQKETQDAKLQRHY</sequence>
<dbReference type="SMART" id="SM00028">
    <property type="entry name" value="TPR"/>
    <property type="match status" value="21"/>
</dbReference>
<dbReference type="InterPro" id="IPR011990">
    <property type="entry name" value="TPR-like_helical_dom_sf"/>
</dbReference>
<evidence type="ECO:0000256" key="4">
    <source>
        <dbReference type="SAM" id="MobiDB-lite"/>
    </source>
</evidence>
<evidence type="ECO:0000313" key="5">
    <source>
        <dbReference type="EMBL" id="MBC9812662.1"/>
    </source>
</evidence>
<evidence type="ECO:0000256" key="1">
    <source>
        <dbReference type="ARBA" id="ARBA00022737"/>
    </source>
</evidence>
<feature type="coiled-coil region" evidence="3">
    <location>
        <begin position="1490"/>
        <end position="1544"/>
    </location>
</feature>
<keyword evidence="3" id="KW-0175">Coiled coil</keyword>
<feature type="repeat" description="TPR" evidence="2">
    <location>
        <begin position="1604"/>
        <end position="1637"/>
    </location>
</feature>
<keyword evidence="1" id="KW-0677">Repeat</keyword>
<feature type="region of interest" description="Disordered" evidence="4">
    <location>
        <begin position="2045"/>
        <end position="2091"/>
    </location>
</feature>
<dbReference type="SUPFAM" id="SSF48452">
    <property type="entry name" value="TPR-like"/>
    <property type="match status" value="5"/>
</dbReference>
<gene>
    <name evidence="5" type="ORF">H9Y05_09280</name>
</gene>
<dbReference type="RefSeq" id="WP_216714118.1">
    <property type="nucleotide sequence ID" value="NZ_JACVEL010000005.1"/>
</dbReference>
<evidence type="ECO:0000256" key="2">
    <source>
        <dbReference type="PROSITE-ProRule" id="PRU00339"/>
    </source>
</evidence>
<feature type="coiled-coil region" evidence="3">
    <location>
        <begin position="1672"/>
        <end position="1700"/>
    </location>
</feature>
<reference evidence="5" key="1">
    <citation type="submission" date="2020-09" db="EMBL/GenBank/DDBJ databases">
        <title>Taishania pollutisoli gen. nov., sp. nov., Isolated from Tetrabromobisphenol A-Contaminated Soil.</title>
        <authorList>
            <person name="Chen Q."/>
        </authorList>
    </citation>
    <scope>NUCLEOTIDE SEQUENCE</scope>
    <source>
        <strain evidence="5">CZZ-1</strain>
    </source>
</reference>
<dbReference type="PROSITE" id="PS50005">
    <property type="entry name" value="TPR"/>
    <property type="match status" value="6"/>
</dbReference>
<feature type="coiled-coil region" evidence="3">
    <location>
        <begin position="1226"/>
        <end position="1262"/>
    </location>
</feature>